<reference evidence="2" key="1">
    <citation type="submission" date="2021-03" db="EMBL/GenBank/DDBJ databases">
        <authorList>
            <person name="Tagirdzhanova G."/>
        </authorList>
    </citation>
    <scope>NUCLEOTIDE SEQUENCE</scope>
</reference>
<dbReference type="Proteomes" id="UP000664521">
    <property type="component" value="Unassembled WGS sequence"/>
</dbReference>
<feature type="domain" description="Asl1-like glycosyl hydrolase catalytic" evidence="1">
    <location>
        <begin position="86"/>
        <end position="284"/>
    </location>
</feature>
<proteinExistence type="predicted"/>
<dbReference type="InterPro" id="IPR024655">
    <property type="entry name" value="Asl1_glyco_hydro_catalytic"/>
</dbReference>
<gene>
    <name evidence="2" type="ORF">HETSPECPRED_002415</name>
</gene>
<dbReference type="EMBL" id="CAJPDS010000154">
    <property type="protein sequence ID" value="CAF9940443.1"/>
    <property type="molecule type" value="Genomic_DNA"/>
</dbReference>
<protein>
    <recommendedName>
        <fullName evidence="1">Asl1-like glycosyl hydrolase catalytic domain-containing protein</fullName>
    </recommendedName>
</protein>
<dbReference type="AlphaFoldDB" id="A0A8H3PGY6"/>
<dbReference type="PANTHER" id="PTHR34154">
    <property type="entry name" value="ALKALI-SENSITIVE LINKAGE PROTEIN 1"/>
    <property type="match status" value="1"/>
</dbReference>
<dbReference type="PANTHER" id="PTHR34154:SF3">
    <property type="entry name" value="ALKALI-SENSITIVE LINKAGE PROTEIN 1"/>
    <property type="match status" value="1"/>
</dbReference>
<dbReference type="Gene3D" id="3.20.20.80">
    <property type="entry name" value="Glycosidases"/>
    <property type="match status" value="1"/>
</dbReference>
<name>A0A8H3PGY6_9LECA</name>
<dbReference type="InterPro" id="IPR017853">
    <property type="entry name" value="GH"/>
</dbReference>
<evidence type="ECO:0000259" key="1">
    <source>
        <dbReference type="Pfam" id="PF11790"/>
    </source>
</evidence>
<dbReference type="Pfam" id="PF11790">
    <property type="entry name" value="Glyco_hydro_cc"/>
    <property type="match status" value="1"/>
</dbReference>
<dbReference type="OrthoDB" id="5959761at2759"/>
<organism evidence="2 3">
    <name type="scientific">Heterodermia speciosa</name>
    <dbReference type="NCBI Taxonomy" id="116794"/>
    <lineage>
        <taxon>Eukaryota</taxon>
        <taxon>Fungi</taxon>
        <taxon>Dikarya</taxon>
        <taxon>Ascomycota</taxon>
        <taxon>Pezizomycotina</taxon>
        <taxon>Lecanoromycetes</taxon>
        <taxon>OSLEUM clade</taxon>
        <taxon>Lecanoromycetidae</taxon>
        <taxon>Caliciales</taxon>
        <taxon>Physciaceae</taxon>
        <taxon>Heterodermia</taxon>
    </lineage>
</organism>
<keyword evidence="3" id="KW-1185">Reference proteome</keyword>
<comment type="caution">
    <text evidence="2">The sequence shown here is derived from an EMBL/GenBank/DDBJ whole genome shotgun (WGS) entry which is preliminary data.</text>
</comment>
<sequence>MYSTAKNPAGKLAQLPAGSGSSVNFTSTGTLGSGSTGASGCPPLMKAVAFNGGMNPAMFDTIAAADDWLTFSPSIPGGPASTHATNGFVPMMAFARDVNTAIDMVNSANPPEWMLTFNEPDFSYAGLTPTMSGTEAANAIAPLIAAAKGKPTKFVAPVTADPNSAFHEEFYAACGCRDFFSAYNIHQYNPSSANVINTIQAYHGKWNDKPLWVTEVAPGGSGCTTSWDAAGQFMRDIYRFAKDSGFVDRVFWNTGNQIDGGDQNVCNSYLLDTGGSPSPLLDTYRAVDCS</sequence>
<evidence type="ECO:0000313" key="3">
    <source>
        <dbReference type="Proteomes" id="UP000664521"/>
    </source>
</evidence>
<dbReference type="SUPFAM" id="SSF51445">
    <property type="entry name" value="(Trans)glycosidases"/>
    <property type="match status" value="1"/>
</dbReference>
<evidence type="ECO:0000313" key="2">
    <source>
        <dbReference type="EMBL" id="CAF9940443.1"/>
    </source>
</evidence>
<dbReference type="InterPro" id="IPR053183">
    <property type="entry name" value="ASL1"/>
</dbReference>
<accession>A0A8H3PGY6</accession>